<dbReference type="GO" id="GO:0005776">
    <property type="term" value="C:autophagosome"/>
    <property type="evidence" value="ECO:0007669"/>
    <property type="project" value="TreeGrafter"/>
</dbReference>
<dbReference type="Proteomes" id="UP000250235">
    <property type="component" value="Unassembled WGS sequence"/>
</dbReference>
<dbReference type="OrthoDB" id="914253at2759"/>
<dbReference type="GO" id="GO:0061908">
    <property type="term" value="C:phagophore"/>
    <property type="evidence" value="ECO:0007669"/>
    <property type="project" value="TreeGrafter"/>
</dbReference>
<dbReference type="GO" id="GO:0006950">
    <property type="term" value="P:response to stress"/>
    <property type="evidence" value="ECO:0007669"/>
    <property type="project" value="TreeGrafter"/>
</dbReference>
<name>A0A2Z7CVG2_9LAMI</name>
<keyword evidence="3" id="KW-1185">Reference proteome</keyword>
<dbReference type="PANTHER" id="PTHR34659:SF1">
    <property type="entry name" value="PROTEIN EGT2"/>
    <property type="match status" value="1"/>
</dbReference>
<evidence type="ECO:0000256" key="1">
    <source>
        <dbReference type="SAM" id="MobiDB-lite"/>
    </source>
</evidence>
<proteinExistence type="predicted"/>
<sequence>MDSGSKGQAWVNNLRHRFNTFCSEADEIICSDSVKYVRTKFIAAHENLMHLCSEIVEDVLHDFSVNPEGEKVLAPATHEEDVNFPAQKMLSIGNDTDLDGKLCAVKSPSTLLPNKPVGETCADTQSDGKVEASNHFHKQTLGGDECSVHAYSLTTVQPPGTNSSEKAEESKSSFIESQGCELPDEVTCSSSGSTKAIPSNESSQSSCCEKLDGSIIMVNSGECYSDSDMEANDLSLEGKIASEHSSESASQGIYSEIDRMTENCCTELLFAKDSRIVNGDFCDWEII</sequence>
<accession>A0A2Z7CVG2</accession>
<dbReference type="EMBL" id="KQ992022">
    <property type="protein sequence ID" value="KZV51100.1"/>
    <property type="molecule type" value="Genomic_DNA"/>
</dbReference>
<evidence type="ECO:0000313" key="3">
    <source>
        <dbReference type="Proteomes" id="UP000250235"/>
    </source>
</evidence>
<reference evidence="2 3" key="1">
    <citation type="journal article" date="2015" name="Proc. Natl. Acad. Sci. U.S.A.">
        <title>The resurrection genome of Boea hygrometrica: A blueprint for survival of dehydration.</title>
        <authorList>
            <person name="Xiao L."/>
            <person name="Yang G."/>
            <person name="Zhang L."/>
            <person name="Yang X."/>
            <person name="Zhao S."/>
            <person name="Ji Z."/>
            <person name="Zhou Q."/>
            <person name="Hu M."/>
            <person name="Wang Y."/>
            <person name="Chen M."/>
            <person name="Xu Y."/>
            <person name="Jin H."/>
            <person name="Xiao X."/>
            <person name="Hu G."/>
            <person name="Bao F."/>
            <person name="Hu Y."/>
            <person name="Wan P."/>
            <person name="Li L."/>
            <person name="Deng X."/>
            <person name="Kuang T."/>
            <person name="Xiang C."/>
            <person name="Zhu J.K."/>
            <person name="Oliver M.J."/>
            <person name="He Y."/>
        </authorList>
    </citation>
    <scope>NUCLEOTIDE SEQUENCE [LARGE SCALE GENOMIC DNA]</scope>
    <source>
        <strain evidence="3">cv. XS01</strain>
    </source>
</reference>
<gene>
    <name evidence="2" type="ORF">F511_01892</name>
</gene>
<protein>
    <submittedName>
        <fullName evidence="2">Uncharacterized protein</fullName>
    </submittedName>
</protein>
<evidence type="ECO:0000313" key="2">
    <source>
        <dbReference type="EMBL" id="KZV51100.1"/>
    </source>
</evidence>
<organism evidence="2 3">
    <name type="scientific">Dorcoceras hygrometricum</name>
    <dbReference type="NCBI Taxonomy" id="472368"/>
    <lineage>
        <taxon>Eukaryota</taxon>
        <taxon>Viridiplantae</taxon>
        <taxon>Streptophyta</taxon>
        <taxon>Embryophyta</taxon>
        <taxon>Tracheophyta</taxon>
        <taxon>Spermatophyta</taxon>
        <taxon>Magnoliopsida</taxon>
        <taxon>eudicotyledons</taxon>
        <taxon>Gunneridae</taxon>
        <taxon>Pentapetalae</taxon>
        <taxon>asterids</taxon>
        <taxon>lamiids</taxon>
        <taxon>Lamiales</taxon>
        <taxon>Gesneriaceae</taxon>
        <taxon>Didymocarpoideae</taxon>
        <taxon>Trichosporeae</taxon>
        <taxon>Loxocarpinae</taxon>
        <taxon>Dorcoceras</taxon>
    </lineage>
</organism>
<dbReference type="PANTHER" id="PTHR34659">
    <property type="entry name" value="BNAA05G11610D PROTEIN"/>
    <property type="match status" value="1"/>
</dbReference>
<feature type="region of interest" description="Disordered" evidence="1">
    <location>
        <begin position="154"/>
        <end position="178"/>
    </location>
</feature>
<dbReference type="InterPro" id="IPR053273">
    <property type="entry name" value="CST_Regulator"/>
</dbReference>
<dbReference type="AlphaFoldDB" id="A0A2Z7CVG2"/>